<dbReference type="RefSeq" id="WP_376834030.1">
    <property type="nucleotide sequence ID" value="NZ_JBHLSW010000003.1"/>
</dbReference>
<accession>A0ABV6QZJ1</accession>
<dbReference type="EMBL" id="JBHLSW010000003">
    <property type="protein sequence ID" value="MFC0632775.1"/>
    <property type="molecule type" value="Genomic_DNA"/>
</dbReference>
<dbReference type="InterPro" id="IPR038268">
    <property type="entry name" value="RHH_sf"/>
</dbReference>
<gene>
    <name evidence="3" type="ORF">ACFFGE_02660</name>
</gene>
<keyword evidence="4" id="KW-1185">Reference proteome</keyword>
<feature type="compositionally biased region" description="Gly residues" evidence="1">
    <location>
        <begin position="77"/>
        <end position="94"/>
    </location>
</feature>
<evidence type="ECO:0000256" key="1">
    <source>
        <dbReference type="SAM" id="MobiDB-lite"/>
    </source>
</evidence>
<organism evidence="3 4">
    <name type="scientific">Brevundimonas balnearis</name>
    <dbReference type="NCBI Taxonomy" id="1572858"/>
    <lineage>
        <taxon>Bacteria</taxon>
        <taxon>Pseudomonadati</taxon>
        <taxon>Pseudomonadota</taxon>
        <taxon>Alphaproteobacteria</taxon>
        <taxon>Caulobacterales</taxon>
        <taxon>Caulobacteraceae</taxon>
        <taxon>Brevundimonas</taxon>
    </lineage>
</organism>
<feature type="domain" description="Ribbon-helix-helix" evidence="2">
    <location>
        <begin position="3"/>
        <end position="64"/>
    </location>
</feature>
<reference evidence="3 4" key="1">
    <citation type="submission" date="2024-09" db="EMBL/GenBank/DDBJ databases">
        <authorList>
            <person name="Sun Q."/>
            <person name="Mori K."/>
        </authorList>
    </citation>
    <scope>NUCLEOTIDE SEQUENCE [LARGE SCALE GENOMIC DNA]</scope>
    <source>
        <strain evidence="3 4">NCAIM B.02621</strain>
    </source>
</reference>
<dbReference type="Gene3D" id="1.10.3990.20">
    <property type="entry name" value="protein bp1543"/>
    <property type="match status" value="1"/>
</dbReference>
<protein>
    <submittedName>
        <fullName evidence="3">Ribbon-helix-helix domain-containing protein</fullName>
    </submittedName>
</protein>
<evidence type="ECO:0000313" key="3">
    <source>
        <dbReference type="EMBL" id="MFC0632775.1"/>
    </source>
</evidence>
<dbReference type="Pfam" id="PF13467">
    <property type="entry name" value="RHH_4"/>
    <property type="match status" value="1"/>
</dbReference>
<feature type="region of interest" description="Disordered" evidence="1">
    <location>
        <begin position="71"/>
        <end position="94"/>
    </location>
</feature>
<proteinExistence type="predicted"/>
<dbReference type="InterPro" id="IPR027373">
    <property type="entry name" value="RHH_dom"/>
</dbReference>
<name>A0ABV6QZJ1_9CAUL</name>
<evidence type="ECO:0000259" key="2">
    <source>
        <dbReference type="Pfam" id="PF13467"/>
    </source>
</evidence>
<evidence type="ECO:0000313" key="4">
    <source>
        <dbReference type="Proteomes" id="UP001589906"/>
    </source>
</evidence>
<dbReference type="Proteomes" id="UP001589906">
    <property type="component" value="Unassembled WGS sequence"/>
</dbReference>
<sequence length="94" mass="9540">MLKKRSFLLSGHATSVALEPEFWAVLDRMAEEAGESRAGFMARLDAARGRRPLASTCRTTALAWALAQPAGASVDGGSAGVGSEGASGVGMSGS</sequence>
<comment type="caution">
    <text evidence="3">The sequence shown here is derived from an EMBL/GenBank/DDBJ whole genome shotgun (WGS) entry which is preliminary data.</text>
</comment>